<dbReference type="RefSeq" id="WP_091199297.1">
    <property type="nucleotide sequence ID" value="NZ_FOKC01000006.1"/>
</dbReference>
<accession>A0A1I0ZQ59</accession>
<gene>
    <name evidence="2" type="ORF">CXG46_08875</name>
    <name evidence="3" type="ORF">SAMN05192575_10654</name>
</gene>
<keyword evidence="1" id="KW-1133">Transmembrane helix</keyword>
<name>A0A1I0ZQ59_9ACTN</name>
<keyword evidence="5" id="KW-1185">Reference proteome</keyword>
<dbReference type="STRING" id="748909.SAMN05192575_10654"/>
<sequence length="119" mass="12065">MVWARAALVGGLLLVVVAFAVGTEVERSTVVSGRTHSCGPSIPASWLVSGTPDPTTPGPTSTADERRVASACNVVMRASGLSILLATVLGALLAVVGWTGLARRRESAAPPVAFVDAGQ</sequence>
<evidence type="ECO:0000313" key="3">
    <source>
        <dbReference type="EMBL" id="SFB26498.1"/>
    </source>
</evidence>
<evidence type="ECO:0000313" key="4">
    <source>
        <dbReference type="Proteomes" id="UP000199113"/>
    </source>
</evidence>
<dbReference type="AlphaFoldDB" id="A0A1I0ZQ59"/>
<evidence type="ECO:0000313" key="5">
    <source>
        <dbReference type="Proteomes" id="UP000233565"/>
    </source>
</evidence>
<dbReference type="Proteomes" id="UP000233565">
    <property type="component" value="Unassembled WGS sequence"/>
</dbReference>
<feature type="transmembrane region" description="Helical" evidence="1">
    <location>
        <begin position="83"/>
        <end position="101"/>
    </location>
</feature>
<keyword evidence="1" id="KW-0812">Transmembrane</keyword>
<dbReference type="EMBL" id="FOKC01000006">
    <property type="protein sequence ID" value="SFB26498.1"/>
    <property type="molecule type" value="Genomic_DNA"/>
</dbReference>
<proteinExistence type="predicted"/>
<protein>
    <submittedName>
        <fullName evidence="3">Uncharacterized protein</fullName>
    </submittedName>
</protein>
<reference evidence="2 5" key="2">
    <citation type="submission" date="2017-12" db="EMBL/GenBank/DDBJ databases">
        <title>Pharmacopeia of the Arctic Ocean.</title>
        <authorList>
            <person name="Collins E."/>
            <person name="Ducluzeau A.-L."/>
        </authorList>
    </citation>
    <scope>NUCLEOTIDE SEQUENCE [LARGE SCALE GENOMIC DNA]</scope>
    <source>
        <strain evidence="2 5">DSM 23325</strain>
    </source>
</reference>
<organism evidence="3 4">
    <name type="scientific">Nocardioides alpinus</name>
    <dbReference type="NCBI Taxonomy" id="748909"/>
    <lineage>
        <taxon>Bacteria</taxon>
        <taxon>Bacillati</taxon>
        <taxon>Actinomycetota</taxon>
        <taxon>Actinomycetes</taxon>
        <taxon>Propionibacteriales</taxon>
        <taxon>Nocardioidaceae</taxon>
        <taxon>Nocardioides</taxon>
    </lineage>
</organism>
<dbReference type="Proteomes" id="UP000199113">
    <property type="component" value="Unassembled WGS sequence"/>
</dbReference>
<keyword evidence="1" id="KW-0472">Membrane</keyword>
<evidence type="ECO:0000313" key="2">
    <source>
        <dbReference type="EMBL" id="PKH41949.1"/>
    </source>
</evidence>
<reference evidence="3" key="1">
    <citation type="submission" date="2016-10" db="EMBL/GenBank/DDBJ databases">
        <authorList>
            <person name="de Groot N.N."/>
        </authorList>
    </citation>
    <scope>NUCLEOTIDE SEQUENCE [LARGE SCALE GENOMIC DNA]</scope>
    <source>
        <strain evidence="3">CGMCC 1.10697</strain>
    </source>
</reference>
<dbReference type="EMBL" id="PJBV01000014">
    <property type="protein sequence ID" value="PKH41949.1"/>
    <property type="molecule type" value="Genomic_DNA"/>
</dbReference>
<evidence type="ECO:0000256" key="1">
    <source>
        <dbReference type="SAM" id="Phobius"/>
    </source>
</evidence>